<reference evidence="2 3" key="1">
    <citation type="submission" date="2020-08" db="EMBL/GenBank/DDBJ databases">
        <title>Sequencing the genomes of 1000 actinobacteria strains.</title>
        <authorList>
            <person name="Klenk H.-P."/>
        </authorList>
    </citation>
    <scope>NUCLEOTIDE SEQUENCE [LARGE SCALE GENOMIC DNA]</scope>
    <source>
        <strain evidence="2 3">DSM 45518</strain>
    </source>
</reference>
<evidence type="ECO:0008006" key="4">
    <source>
        <dbReference type="Google" id="ProtNLM"/>
    </source>
</evidence>
<protein>
    <recommendedName>
        <fullName evidence="4">Peptidase MA superfamily protein</fullName>
    </recommendedName>
</protein>
<sequence length="232" mass="24795">MRFRLRWVLLGVAAFVAAIVGALAIAFPSAAATTCPGCYGLTRAGDGLYTERGLSEAQRDQLATLAADARRRVEAFYGGRVSDPRLLACFTDGCYDRIGGGGEKGIAILNRAVMLSPRGLDAVIASHEMSHVELHQRLRGGEVPQWFDEGLAVVVSGDPRYLGPRCDVAYDGPLPETLPAWLEAAGADQQVYSRAGCRVQRWLDAGGGRDAVLSLIDHLNSGGTFEGFTVSR</sequence>
<dbReference type="RefSeq" id="WP_184952624.1">
    <property type="nucleotide sequence ID" value="NZ_BOMC01000039.1"/>
</dbReference>
<name>A0A7W7CSX3_9ACTN</name>
<dbReference type="AlphaFoldDB" id="A0A7W7CSX3"/>
<feature type="chain" id="PRO_5030711622" description="Peptidase MA superfamily protein" evidence="1">
    <location>
        <begin position="32"/>
        <end position="232"/>
    </location>
</feature>
<comment type="caution">
    <text evidence="2">The sequence shown here is derived from an EMBL/GenBank/DDBJ whole genome shotgun (WGS) entry which is preliminary data.</text>
</comment>
<organism evidence="2 3">
    <name type="scientific">Paractinoplanes abujensis</name>
    <dbReference type="NCBI Taxonomy" id="882441"/>
    <lineage>
        <taxon>Bacteria</taxon>
        <taxon>Bacillati</taxon>
        <taxon>Actinomycetota</taxon>
        <taxon>Actinomycetes</taxon>
        <taxon>Micromonosporales</taxon>
        <taxon>Micromonosporaceae</taxon>
        <taxon>Paractinoplanes</taxon>
    </lineage>
</organism>
<keyword evidence="1" id="KW-0732">Signal</keyword>
<evidence type="ECO:0000313" key="3">
    <source>
        <dbReference type="Proteomes" id="UP000542742"/>
    </source>
</evidence>
<evidence type="ECO:0000313" key="2">
    <source>
        <dbReference type="EMBL" id="MBB4694082.1"/>
    </source>
</evidence>
<feature type="signal peptide" evidence="1">
    <location>
        <begin position="1"/>
        <end position="31"/>
    </location>
</feature>
<evidence type="ECO:0000256" key="1">
    <source>
        <dbReference type="SAM" id="SignalP"/>
    </source>
</evidence>
<dbReference type="EMBL" id="JACHMF010000001">
    <property type="protein sequence ID" value="MBB4694082.1"/>
    <property type="molecule type" value="Genomic_DNA"/>
</dbReference>
<proteinExistence type="predicted"/>
<dbReference type="Proteomes" id="UP000542742">
    <property type="component" value="Unassembled WGS sequence"/>
</dbReference>
<keyword evidence="3" id="KW-1185">Reference proteome</keyword>
<accession>A0A7W7CSX3</accession>
<gene>
    <name evidence="2" type="ORF">BKA14_004230</name>
</gene>